<keyword evidence="1" id="KW-1133">Transmembrane helix</keyword>
<feature type="transmembrane region" description="Helical" evidence="1">
    <location>
        <begin position="33"/>
        <end position="52"/>
    </location>
</feature>
<name>A0A2U9IGJ4_9CREN</name>
<feature type="transmembrane region" description="Helical" evidence="1">
    <location>
        <begin position="101"/>
        <end position="123"/>
    </location>
</feature>
<feature type="transmembrane region" description="Helical" evidence="1">
    <location>
        <begin position="129"/>
        <end position="148"/>
    </location>
</feature>
<dbReference type="EMBL" id="CP029289">
    <property type="protein sequence ID" value="AWR95130.1"/>
    <property type="molecule type" value="Genomic_DNA"/>
</dbReference>
<evidence type="ECO:0000313" key="3">
    <source>
        <dbReference type="Proteomes" id="UP000248044"/>
    </source>
</evidence>
<dbReference type="RefSeq" id="WP_110271011.1">
    <property type="nucleotide sequence ID" value="NZ_CP029289.2"/>
</dbReference>
<dbReference type="OrthoDB" id="44032at2157"/>
<accession>A0A2U9IGJ4</accession>
<keyword evidence="1" id="KW-0812">Transmembrane</keyword>
<keyword evidence="1" id="KW-0472">Membrane</keyword>
<dbReference type="KEGG" id="abri:DFR85_11510"/>
<gene>
    <name evidence="2" type="ORF">DFR85_11510</name>
</gene>
<evidence type="ECO:0000256" key="1">
    <source>
        <dbReference type="SAM" id="Phobius"/>
    </source>
</evidence>
<dbReference type="GeneID" id="36832792"/>
<dbReference type="Proteomes" id="UP000248044">
    <property type="component" value="Chromosome"/>
</dbReference>
<protein>
    <submittedName>
        <fullName evidence="2">Uncharacterized protein</fullName>
    </submittedName>
</protein>
<feature type="transmembrane region" description="Helical" evidence="1">
    <location>
        <begin position="58"/>
        <end position="81"/>
    </location>
</feature>
<evidence type="ECO:0000313" key="2">
    <source>
        <dbReference type="EMBL" id="AWR95130.1"/>
    </source>
</evidence>
<dbReference type="AlphaFoldDB" id="A0A2U9IGJ4"/>
<feature type="transmembrane region" description="Helical" evidence="1">
    <location>
        <begin position="160"/>
        <end position="193"/>
    </location>
</feature>
<proteinExistence type="predicted"/>
<reference evidence="2 3" key="1">
    <citation type="submission" date="2018-05" db="EMBL/GenBank/DDBJ databases">
        <title>Complete Genome Sequences of Extremely Thermoacidophilic, Metal-Mobilizing Type-Strain Members of the Archaeal Family Sulfolobaceae: Acidianus brierleyi DSM-1651T, Acidianus sulfidivorans DSM-18786T, Metallosphaera hakonensis DSM-7519T, and Metallosphaera prunae DSM-10039T.</title>
        <authorList>
            <person name="Counts J.A."/>
            <person name="Kelly R.M."/>
        </authorList>
    </citation>
    <scope>NUCLEOTIDE SEQUENCE [LARGE SCALE GENOMIC DNA]</scope>
    <source>
        <strain evidence="2 3">DSM 1651</strain>
    </source>
</reference>
<sequence>MVRSLIDKEIDIQKSLEISQMLYYRVMLNISKIVLDFIGVGSIIAFLLIRLLQNPLTLNISLLVFSTTYVVISWKMSRFVYPLVKTFSSNKSLLIAKKFPFLIKLTYVLSLILLNAIFLLSFYVHSLSILPAFLVGGYISFIGSQLITNIRFLKERTIEYFLVLSYIISGISIALSPFSTITILIPPLLALLYKLVRRAQEWS</sequence>
<keyword evidence="3" id="KW-1185">Reference proteome</keyword>
<organism evidence="2 3">
    <name type="scientific">Acidianus brierleyi</name>
    <dbReference type="NCBI Taxonomy" id="41673"/>
    <lineage>
        <taxon>Archaea</taxon>
        <taxon>Thermoproteota</taxon>
        <taxon>Thermoprotei</taxon>
        <taxon>Sulfolobales</taxon>
        <taxon>Sulfolobaceae</taxon>
        <taxon>Acidianus</taxon>
    </lineage>
</organism>